<evidence type="ECO:0000313" key="2">
    <source>
        <dbReference type="Proteomes" id="UP001232148"/>
    </source>
</evidence>
<keyword evidence="2" id="KW-1185">Reference proteome</keyword>
<sequence>MEHPKKNSLTKKHRGVWGSPDILCITNRRIFSVFFPRGRRTIKKKQISQTNHSLALSLTSHACPSCDALRRSVANGNSCCLGRLLCMGGQLEMAFHMSVRAVCDMASLDARTWNLLIEDRFIPECSEFGGFSTAREIQWFPHTHPPPL</sequence>
<comment type="caution">
    <text evidence="1">The sequence shown here is derived from an EMBL/GenBank/DDBJ whole genome shotgun (WGS) entry which is preliminary data.</text>
</comment>
<proteinExistence type="predicted"/>
<protein>
    <submittedName>
        <fullName evidence="1">Uncharacterized protein</fullName>
    </submittedName>
</protein>
<gene>
    <name evidence="1" type="ORF">LX32DRAFT_711959</name>
</gene>
<evidence type="ECO:0000313" key="1">
    <source>
        <dbReference type="EMBL" id="KAK2021708.1"/>
    </source>
</evidence>
<dbReference type="Proteomes" id="UP001232148">
    <property type="component" value="Unassembled WGS sequence"/>
</dbReference>
<accession>A0AAD9H3L8</accession>
<name>A0AAD9H3L8_9PEZI</name>
<dbReference type="AlphaFoldDB" id="A0AAD9H3L8"/>
<dbReference type="EMBL" id="MU843085">
    <property type="protein sequence ID" value="KAK2021708.1"/>
    <property type="molecule type" value="Genomic_DNA"/>
</dbReference>
<reference evidence="1" key="1">
    <citation type="submission" date="2021-06" db="EMBL/GenBank/DDBJ databases">
        <title>Comparative genomics, transcriptomics and evolutionary studies reveal genomic signatures of adaptation to plant cell wall in hemibiotrophic fungi.</title>
        <authorList>
            <consortium name="DOE Joint Genome Institute"/>
            <person name="Baroncelli R."/>
            <person name="Diaz J.F."/>
            <person name="Benocci T."/>
            <person name="Peng M."/>
            <person name="Battaglia E."/>
            <person name="Haridas S."/>
            <person name="Andreopoulos W."/>
            <person name="Labutti K."/>
            <person name="Pangilinan J."/>
            <person name="Floch G.L."/>
            <person name="Makela M.R."/>
            <person name="Henrissat B."/>
            <person name="Grigoriev I.V."/>
            <person name="Crouch J.A."/>
            <person name="De Vries R.P."/>
            <person name="Sukno S.A."/>
            <person name="Thon M.R."/>
        </authorList>
    </citation>
    <scope>NUCLEOTIDE SEQUENCE</scope>
    <source>
        <strain evidence="1">MAFF235873</strain>
    </source>
</reference>
<organism evidence="1 2">
    <name type="scientific">Colletotrichum zoysiae</name>
    <dbReference type="NCBI Taxonomy" id="1216348"/>
    <lineage>
        <taxon>Eukaryota</taxon>
        <taxon>Fungi</taxon>
        <taxon>Dikarya</taxon>
        <taxon>Ascomycota</taxon>
        <taxon>Pezizomycotina</taxon>
        <taxon>Sordariomycetes</taxon>
        <taxon>Hypocreomycetidae</taxon>
        <taxon>Glomerellales</taxon>
        <taxon>Glomerellaceae</taxon>
        <taxon>Colletotrichum</taxon>
        <taxon>Colletotrichum graminicola species complex</taxon>
    </lineage>
</organism>